<name>A0ABQ9ZW16_9CRUS</name>
<evidence type="ECO:0000313" key="1">
    <source>
        <dbReference type="EMBL" id="KAK4017106.1"/>
    </source>
</evidence>
<dbReference type="Proteomes" id="UP001234178">
    <property type="component" value="Unassembled WGS sequence"/>
</dbReference>
<sequence>MSSTPSPSDSELHLVHPCPALCCKSPRNGVQNFNTGVIQWNNIGLWFGALRINRSPGSHPLH</sequence>
<reference evidence="1 2" key="1">
    <citation type="journal article" date="2023" name="Nucleic Acids Res.">
        <title>The hologenome of Daphnia magna reveals possible DNA methylation and microbiome-mediated evolution of the host genome.</title>
        <authorList>
            <person name="Chaturvedi A."/>
            <person name="Li X."/>
            <person name="Dhandapani V."/>
            <person name="Marshall H."/>
            <person name="Kissane S."/>
            <person name="Cuenca-Cambronero M."/>
            <person name="Asole G."/>
            <person name="Calvet F."/>
            <person name="Ruiz-Romero M."/>
            <person name="Marangio P."/>
            <person name="Guigo R."/>
            <person name="Rago D."/>
            <person name="Mirbahai L."/>
            <person name="Eastwood N."/>
            <person name="Colbourne J.K."/>
            <person name="Zhou J."/>
            <person name="Mallon E."/>
            <person name="Orsini L."/>
        </authorList>
    </citation>
    <scope>NUCLEOTIDE SEQUENCE [LARGE SCALE GENOMIC DNA]</scope>
    <source>
        <strain evidence="1">LRV0_1</strain>
    </source>
</reference>
<comment type="caution">
    <text evidence="1">The sequence shown here is derived from an EMBL/GenBank/DDBJ whole genome shotgun (WGS) entry which is preliminary data.</text>
</comment>
<protein>
    <submittedName>
        <fullName evidence="1">Uncharacterized protein</fullName>
    </submittedName>
</protein>
<evidence type="ECO:0000313" key="2">
    <source>
        <dbReference type="Proteomes" id="UP001234178"/>
    </source>
</evidence>
<dbReference type="EMBL" id="JAOYFB010000005">
    <property type="protein sequence ID" value="KAK4017106.1"/>
    <property type="molecule type" value="Genomic_DNA"/>
</dbReference>
<accession>A0ABQ9ZW16</accession>
<organism evidence="1 2">
    <name type="scientific">Daphnia magna</name>
    <dbReference type="NCBI Taxonomy" id="35525"/>
    <lineage>
        <taxon>Eukaryota</taxon>
        <taxon>Metazoa</taxon>
        <taxon>Ecdysozoa</taxon>
        <taxon>Arthropoda</taxon>
        <taxon>Crustacea</taxon>
        <taxon>Branchiopoda</taxon>
        <taxon>Diplostraca</taxon>
        <taxon>Cladocera</taxon>
        <taxon>Anomopoda</taxon>
        <taxon>Daphniidae</taxon>
        <taxon>Daphnia</taxon>
    </lineage>
</organism>
<gene>
    <name evidence="1" type="ORF">OUZ56_032060</name>
</gene>
<proteinExistence type="predicted"/>
<keyword evidence="2" id="KW-1185">Reference proteome</keyword>